<feature type="domain" description="Lipoyl-binding" evidence="3">
    <location>
        <begin position="72"/>
        <end position="147"/>
    </location>
</feature>
<proteinExistence type="predicted"/>
<evidence type="ECO:0000313" key="4">
    <source>
        <dbReference type="EMBL" id="ERI79723.1"/>
    </source>
</evidence>
<evidence type="ECO:0000313" key="5">
    <source>
        <dbReference type="Proteomes" id="UP000016491"/>
    </source>
</evidence>
<dbReference type="Proteomes" id="UP000016491">
    <property type="component" value="Unassembled WGS sequence"/>
</dbReference>
<dbReference type="InterPro" id="IPR001882">
    <property type="entry name" value="Biotin_BS"/>
</dbReference>
<dbReference type="PROSITE" id="PS00188">
    <property type="entry name" value="BIOTIN"/>
    <property type="match status" value="1"/>
</dbReference>
<keyword evidence="1" id="KW-0092">Biotin</keyword>
<feature type="region of interest" description="Disordered" evidence="2">
    <location>
        <begin position="34"/>
        <end position="75"/>
    </location>
</feature>
<dbReference type="PROSITE" id="PS50968">
    <property type="entry name" value="BIOTINYL_LIPOYL"/>
    <property type="match status" value="1"/>
</dbReference>
<organism evidence="4 5">
    <name type="scientific">[Clostridium] symbiosum ATCC 14940</name>
    <dbReference type="NCBI Taxonomy" id="411472"/>
    <lineage>
        <taxon>Bacteria</taxon>
        <taxon>Bacillati</taxon>
        <taxon>Bacillota</taxon>
        <taxon>Clostridia</taxon>
        <taxon>Lachnospirales</taxon>
        <taxon>Lachnospiraceae</taxon>
        <taxon>Otoolea</taxon>
    </lineage>
</organism>
<evidence type="ECO:0000256" key="1">
    <source>
        <dbReference type="ARBA" id="ARBA00023267"/>
    </source>
</evidence>
<dbReference type="PANTHER" id="PTHR45266:SF3">
    <property type="entry name" value="OXALOACETATE DECARBOXYLASE ALPHA CHAIN"/>
    <property type="match status" value="1"/>
</dbReference>
<dbReference type="Pfam" id="PF00364">
    <property type="entry name" value="Biotin_lipoyl"/>
    <property type="match status" value="1"/>
</dbReference>
<name>A0ABC9U2J6_CLOSY</name>
<dbReference type="InterPro" id="IPR050709">
    <property type="entry name" value="Biotin_Carboxyl_Carrier/Decarb"/>
</dbReference>
<dbReference type="SUPFAM" id="SSF51230">
    <property type="entry name" value="Single hybrid motif"/>
    <property type="match status" value="1"/>
</dbReference>
<feature type="compositionally biased region" description="Pro residues" evidence="2">
    <location>
        <begin position="52"/>
        <end position="72"/>
    </location>
</feature>
<dbReference type="FunFam" id="2.40.50.100:FF:000003">
    <property type="entry name" value="Acetyl-CoA carboxylase biotin carboxyl carrier protein"/>
    <property type="match status" value="1"/>
</dbReference>
<dbReference type="InterPro" id="IPR011053">
    <property type="entry name" value="Single_hybrid_motif"/>
</dbReference>
<evidence type="ECO:0000259" key="3">
    <source>
        <dbReference type="PROSITE" id="PS50968"/>
    </source>
</evidence>
<dbReference type="InterPro" id="IPR000089">
    <property type="entry name" value="Biotin_lipoyl"/>
</dbReference>
<sequence>MNQEENQMKNYTITVNGNVYEVTVEEGFTGAAKAAPAPAPKAAPAPRAAAPAPAPAAPAPAPAPAPAAPAPAAPAAGSVAVTAPMPGKILGVKLQAGTAVKRGQVILILEAMKMENEIVAPQDGTIASINVAVGDMVEPGATLATLN</sequence>
<dbReference type="PANTHER" id="PTHR45266">
    <property type="entry name" value="OXALOACETATE DECARBOXYLASE ALPHA CHAIN"/>
    <property type="match status" value="1"/>
</dbReference>
<gene>
    <name evidence="4" type="ORF">CLOSYM_00730</name>
</gene>
<reference evidence="4 5" key="1">
    <citation type="submission" date="2013-07" db="EMBL/GenBank/DDBJ databases">
        <authorList>
            <person name="Weinstock G."/>
            <person name="Sodergren E."/>
            <person name="Wylie T."/>
            <person name="Fulton L."/>
            <person name="Fulton R."/>
            <person name="Fronick C."/>
            <person name="O'Laughlin M."/>
            <person name="Godfrey J."/>
            <person name="Miner T."/>
            <person name="Herter B."/>
            <person name="Appelbaum E."/>
            <person name="Cordes M."/>
            <person name="Lek S."/>
            <person name="Wollam A."/>
            <person name="Pepin K.H."/>
            <person name="Palsikar V.B."/>
            <person name="Mitreva M."/>
            <person name="Wilson R.K."/>
        </authorList>
    </citation>
    <scope>NUCLEOTIDE SEQUENCE [LARGE SCALE GENOMIC DNA]</scope>
    <source>
        <strain evidence="4 5">ATCC 14940</strain>
    </source>
</reference>
<protein>
    <submittedName>
        <fullName evidence="4">Acetyl-CoA carboxylase, biotin carboxyl carrier protein</fullName>
    </submittedName>
</protein>
<dbReference type="EMBL" id="AWSU01000059">
    <property type="protein sequence ID" value="ERI79723.1"/>
    <property type="molecule type" value="Genomic_DNA"/>
</dbReference>
<evidence type="ECO:0000256" key="2">
    <source>
        <dbReference type="SAM" id="MobiDB-lite"/>
    </source>
</evidence>
<dbReference type="CDD" id="cd06850">
    <property type="entry name" value="biotinyl_domain"/>
    <property type="match status" value="1"/>
</dbReference>
<accession>A0ABC9U2J6</accession>
<comment type="caution">
    <text evidence="4">The sequence shown here is derived from an EMBL/GenBank/DDBJ whole genome shotgun (WGS) entry which is preliminary data.</text>
</comment>
<dbReference type="Gene3D" id="2.40.50.100">
    <property type="match status" value="1"/>
</dbReference>
<dbReference type="AlphaFoldDB" id="A0ABC9U2J6"/>